<evidence type="ECO:0000256" key="3">
    <source>
        <dbReference type="ARBA" id="ARBA00011890"/>
    </source>
</evidence>
<evidence type="ECO:0000256" key="4">
    <source>
        <dbReference type="ARBA" id="ARBA00022490"/>
    </source>
</evidence>
<keyword evidence="7" id="KW-0949">S-adenosyl-L-methionine</keyword>
<dbReference type="AlphaFoldDB" id="A0A507CAB4"/>
<evidence type="ECO:0000256" key="5">
    <source>
        <dbReference type="ARBA" id="ARBA00022603"/>
    </source>
</evidence>
<evidence type="ECO:0000313" key="9">
    <source>
        <dbReference type="Proteomes" id="UP000319731"/>
    </source>
</evidence>
<dbReference type="PANTHER" id="PTHR11579">
    <property type="entry name" value="PROTEIN-L-ISOASPARTATE O-METHYLTRANSFERASE"/>
    <property type="match status" value="1"/>
</dbReference>
<dbReference type="InterPro" id="IPR000682">
    <property type="entry name" value="PCMT"/>
</dbReference>
<dbReference type="GO" id="GO:0005737">
    <property type="term" value="C:cytoplasm"/>
    <property type="evidence" value="ECO:0007669"/>
    <property type="project" value="UniProtKB-SubCell"/>
</dbReference>
<dbReference type="Proteomes" id="UP000319731">
    <property type="component" value="Unassembled WGS sequence"/>
</dbReference>
<dbReference type="RefSeq" id="XP_031025562.1">
    <property type="nucleotide sequence ID" value="XM_031168520.1"/>
</dbReference>
<sequence length="227" mass="24999">MAWRCSGKSNLELITNMRDNELIKQERVFNAMTKIDRAKYCPAFPYEDSPQVIGYGATISAPHMHAHALELLLDKLTPGSKVLDVGSGSGYLTSCFAELVGPSGKVVGIDHIDELVEMSQRNIMSDHPEYLEDGRIVLVAGDGRQGYVNESPYDAMHVGAAADGVPQALFDQLKVGGRLIVPVGAMNGHQVLTQFDKKEDGKIEEHELMNVIYVPLTTAKFQRLRSR</sequence>
<evidence type="ECO:0000256" key="2">
    <source>
        <dbReference type="ARBA" id="ARBA00005369"/>
    </source>
</evidence>
<keyword evidence="5" id="KW-0489">Methyltransferase</keyword>
<comment type="subcellular location">
    <subcellularLocation>
        <location evidence="1">Cytoplasm</location>
    </subcellularLocation>
</comment>
<dbReference type="Gene3D" id="3.40.50.150">
    <property type="entry name" value="Vaccinia Virus protein VP39"/>
    <property type="match status" value="1"/>
</dbReference>
<dbReference type="InterPro" id="IPR029063">
    <property type="entry name" value="SAM-dependent_MTases_sf"/>
</dbReference>
<evidence type="ECO:0000256" key="1">
    <source>
        <dbReference type="ARBA" id="ARBA00004496"/>
    </source>
</evidence>
<dbReference type="PANTHER" id="PTHR11579:SF0">
    <property type="entry name" value="PROTEIN-L-ISOASPARTATE(D-ASPARTATE) O-METHYLTRANSFERASE"/>
    <property type="match status" value="1"/>
</dbReference>
<reference evidence="8 9" key="1">
    <citation type="journal article" date="2019" name="Sci. Rep.">
        <title>Comparative genomics of chytrid fungi reveal insights into the obligate biotrophic and pathogenic lifestyle of Synchytrium endobioticum.</title>
        <authorList>
            <person name="van de Vossenberg B.T.L.H."/>
            <person name="Warris S."/>
            <person name="Nguyen H.D.T."/>
            <person name="van Gent-Pelzer M.P.E."/>
            <person name="Joly D.L."/>
            <person name="van de Geest H.C."/>
            <person name="Bonants P.J.M."/>
            <person name="Smith D.S."/>
            <person name="Levesque C.A."/>
            <person name="van der Lee T.A.J."/>
        </authorList>
    </citation>
    <scope>NUCLEOTIDE SEQUENCE [LARGE SCALE GENOMIC DNA]</scope>
    <source>
        <strain evidence="8 9">JEL517</strain>
    </source>
</reference>
<evidence type="ECO:0000256" key="7">
    <source>
        <dbReference type="ARBA" id="ARBA00022691"/>
    </source>
</evidence>
<dbReference type="FunFam" id="3.40.50.150:FF:000027">
    <property type="entry name" value="Protein-L-isoaspartate O-methyltransferase"/>
    <property type="match status" value="1"/>
</dbReference>
<dbReference type="Pfam" id="PF01135">
    <property type="entry name" value="PCMT"/>
    <property type="match status" value="1"/>
</dbReference>
<dbReference type="SUPFAM" id="SSF53335">
    <property type="entry name" value="S-adenosyl-L-methionine-dependent methyltransferases"/>
    <property type="match status" value="1"/>
</dbReference>
<dbReference type="NCBIfam" id="TIGR00080">
    <property type="entry name" value="pimt"/>
    <property type="match status" value="1"/>
</dbReference>
<comment type="similarity">
    <text evidence="2">Belongs to the methyltransferase superfamily. L-isoaspartyl/D-aspartyl protein methyltransferase family.</text>
</comment>
<dbReference type="GO" id="GO:0004719">
    <property type="term" value="F:protein-L-isoaspartate (D-aspartate) O-methyltransferase activity"/>
    <property type="evidence" value="ECO:0007669"/>
    <property type="project" value="UniProtKB-EC"/>
</dbReference>
<name>A0A507CAB4_9FUNG</name>
<dbReference type="OrthoDB" id="73890at2759"/>
<protein>
    <recommendedName>
        <fullName evidence="3">protein-L-isoaspartate(D-aspartate) O-methyltransferase</fullName>
        <ecNumber evidence="3">2.1.1.77</ecNumber>
    </recommendedName>
</protein>
<keyword evidence="9" id="KW-1185">Reference proteome</keyword>
<dbReference type="STRING" id="1806994.A0A507CAB4"/>
<dbReference type="GO" id="GO:0032259">
    <property type="term" value="P:methylation"/>
    <property type="evidence" value="ECO:0007669"/>
    <property type="project" value="UniProtKB-KW"/>
</dbReference>
<keyword evidence="4" id="KW-0963">Cytoplasm</keyword>
<dbReference type="GeneID" id="42003817"/>
<organism evidence="8 9">
    <name type="scientific">Synchytrium microbalum</name>
    <dbReference type="NCBI Taxonomy" id="1806994"/>
    <lineage>
        <taxon>Eukaryota</taxon>
        <taxon>Fungi</taxon>
        <taxon>Fungi incertae sedis</taxon>
        <taxon>Chytridiomycota</taxon>
        <taxon>Chytridiomycota incertae sedis</taxon>
        <taxon>Chytridiomycetes</taxon>
        <taxon>Synchytriales</taxon>
        <taxon>Synchytriaceae</taxon>
        <taxon>Synchytrium</taxon>
    </lineage>
</organism>
<comment type="caution">
    <text evidence="8">The sequence shown here is derived from an EMBL/GenBank/DDBJ whole genome shotgun (WGS) entry which is preliminary data.</text>
</comment>
<accession>A0A507CAB4</accession>
<keyword evidence="6" id="KW-0808">Transferase</keyword>
<evidence type="ECO:0000313" key="8">
    <source>
        <dbReference type="EMBL" id="TPX34924.1"/>
    </source>
</evidence>
<dbReference type="EC" id="2.1.1.77" evidence="3"/>
<proteinExistence type="inferred from homology"/>
<evidence type="ECO:0000256" key="6">
    <source>
        <dbReference type="ARBA" id="ARBA00022679"/>
    </source>
</evidence>
<dbReference type="EMBL" id="QEAO01000011">
    <property type="protein sequence ID" value="TPX34924.1"/>
    <property type="molecule type" value="Genomic_DNA"/>
</dbReference>
<gene>
    <name evidence="8" type="ORF">SmJEL517_g02592</name>
</gene>
<dbReference type="CDD" id="cd02440">
    <property type="entry name" value="AdoMet_MTases"/>
    <property type="match status" value="1"/>
</dbReference>